<dbReference type="Pfam" id="PF12662">
    <property type="entry name" value="cEGF"/>
    <property type="match status" value="3"/>
</dbReference>
<evidence type="ECO:0000256" key="10">
    <source>
        <dbReference type="ARBA" id="ARBA00022837"/>
    </source>
</evidence>
<comment type="caution">
    <text evidence="18">Lacks conserved residue(s) required for the propagation of feature annotation.</text>
</comment>
<feature type="chain" id="PRO_5039578567" description="alanine transaminase" evidence="20">
    <location>
        <begin position="41"/>
        <end position="1255"/>
    </location>
</feature>
<feature type="compositionally biased region" description="Low complexity" evidence="19">
    <location>
        <begin position="84"/>
        <end position="98"/>
    </location>
</feature>
<evidence type="ECO:0000256" key="8">
    <source>
        <dbReference type="ARBA" id="ARBA00022729"/>
    </source>
</evidence>
<evidence type="ECO:0000256" key="14">
    <source>
        <dbReference type="ARBA" id="ARBA00025708"/>
    </source>
</evidence>
<dbReference type="InterPro" id="IPR004839">
    <property type="entry name" value="Aminotransferase_I/II_large"/>
</dbReference>
<keyword evidence="10" id="KW-0106">Calcium</keyword>
<feature type="domain" description="EGF-like" evidence="21">
    <location>
        <begin position="236"/>
        <end position="275"/>
    </location>
</feature>
<evidence type="ECO:0000256" key="18">
    <source>
        <dbReference type="PROSITE-ProRule" id="PRU00076"/>
    </source>
</evidence>
<comment type="similarity">
    <text evidence="15">Belongs to the class-I pyridoxal-phosphate-dependent aminotransferase family. Alanine aminotransferase subfamily.</text>
</comment>
<keyword evidence="6" id="KW-0032">Aminotransferase</keyword>
<feature type="domain" description="EGF-like" evidence="21">
    <location>
        <begin position="319"/>
        <end position="357"/>
    </location>
</feature>
<dbReference type="SMART" id="SM00179">
    <property type="entry name" value="EGF_CA"/>
    <property type="match status" value="10"/>
</dbReference>
<dbReference type="Pfam" id="PF07645">
    <property type="entry name" value="EGF_CA"/>
    <property type="match status" value="3"/>
</dbReference>
<dbReference type="FunFam" id="2.10.25.10:FF:000020">
    <property type="entry name" value="Latent-transforming growth factor beta-binding protein 1"/>
    <property type="match status" value="1"/>
</dbReference>
<dbReference type="CDD" id="cd00054">
    <property type="entry name" value="EGF_CA"/>
    <property type="match status" value="6"/>
</dbReference>
<evidence type="ECO:0000256" key="7">
    <source>
        <dbReference type="ARBA" id="ARBA00022679"/>
    </source>
</evidence>
<dbReference type="InterPro" id="IPR015422">
    <property type="entry name" value="PyrdxlP-dep_Trfase_small"/>
</dbReference>
<evidence type="ECO:0000256" key="15">
    <source>
        <dbReference type="ARBA" id="ARBA00025785"/>
    </source>
</evidence>
<feature type="disulfide bond" evidence="18">
    <location>
        <begin position="733"/>
        <end position="743"/>
    </location>
</feature>
<dbReference type="FunFam" id="2.10.25.10:FF:000005">
    <property type="entry name" value="Fibrillin 2"/>
    <property type="match status" value="1"/>
</dbReference>
<dbReference type="FunFam" id="3.40.640.10:FF:000129">
    <property type="entry name" value="Alanine aminotransferase 2"/>
    <property type="match status" value="1"/>
</dbReference>
<dbReference type="InterPro" id="IPR009030">
    <property type="entry name" value="Growth_fac_rcpt_cys_sf"/>
</dbReference>
<dbReference type="Gene3D" id="1.10.287.1970">
    <property type="match status" value="1"/>
</dbReference>
<feature type="region of interest" description="Disordered" evidence="19">
    <location>
        <begin position="77"/>
        <end position="98"/>
    </location>
</feature>
<evidence type="ECO:0000256" key="19">
    <source>
        <dbReference type="SAM" id="MobiDB-lite"/>
    </source>
</evidence>
<feature type="disulfide bond" evidence="18">
    <location>
        <begin position="618"/>
        <end position="627"/>
    </location>
</feature>
<dbReference type="Proteomes" id="UP001046870">
    <property type="component" value="Chromosome 2"/>
</dbReference>
<dbReference type="InterPro" id="IPR018097">
    <property type="entry name" value="EGF_Ca-bd_CS"/>
</dbReference>
<feature type="disulfide bond" evidence="18">
    <location>
        <begin position="716"/>
        <end position="725"/>
    </location>
</feature>
<organism evidence="22 23">
    <name type="scientific">Megalops atlanticus</name>
    <name type="common">Tarpon</name>
    <name type="synonym">Clupea gigantea</name>
    <dbReference type="NCBI Taxonomy" id="7932"/>
    <lineage>
        <taxon>Eukaryota</taxon>
        <taxon>Metazoa</taxon>
        <taxon>Chordata</taxon>
        <taxon>Craniata</taxon>
        <taxon>Vertebrata</taxon>
        <taxon>Euteleostomi</taxon>
        <taxon>Actinopterygii</taxon>
        <taxon>Neopterygii</taxon>
        <taxon>Teleostei</taxon>
        <taxon>Elopiformes</taxon>
        <taxon>Megalopidae</taxon>
        <taxon>Megalops</taxon>
    </lineage>
</organism>
<feature type="disulfide bond" evidence="18">
    <location>
        <begin position="569"/>
        <end position="579"/>
    </location>
</feature>
<dbReference type="EMBL" id="JAFDVH010000002">
    <property type="protein sequence ID" value="KAG7488422.1"/>
    <property type="molecule type" value="Genomic_DNA"/>
</dbReference>
<dbReference type="Gene3D" id="3.90.1150.10">
    <property type="entry name" value="Aspartate Aminotransferase, domain 1"/>
    <property type="match status" value="1"/>
</dbReference>
<keyword evidence="12 18" id="KW-1015">Disulfide bond</keyword>
<dbReference type="SUPFAM" id="SSF57184">
    <property type="entry name" value="Growth factor receptor domain"/>
    <property type="match status" value="4"/>
</dbReference>
<evidence type="ECO:0000313" key="23">
    <source>
        <dbReference type="Proteomes" id="UP001046870"/>
    </source>
</evidence>
<dbReference type="InterPro" id="IPR015424">
    <property type="entry name" value="PyrdxlP-dep_Trfase"/>
</dbReference>
<evidence type="ECO:0000256" key="16">
    <source>
        <dbReference type="ARBA" id="ARBA00026106"/>
    </source>
</evidence>
<feature type="domain" description="EGF-like" evidence="21">
    <location>
        <begin position="278"/>
        <end position="318"/>
    </location>
</feature>
<evidence type="ECO:0000256" key="13">
    <source>
        <dbReference type="ARBA" id="ARBA00023180"/>
    </source>
</evidence>
<evidence type="ECO:0000256" key="17">
    <source>
        <dbReference type="ARBA" id="ARBA00047412"/>
    </source>
</evidence>
<feature type="disulfide bond" evidence="18">
    <location>
        <begin position="246"/>
        <end position="263"/>
    </location>
</feature>
<feature type="disulfide bond" evidence="18">
    <location>
        <begin position="751"/>
        <end position="760"/>
    </location>
</feature>
<evidence type="ECO:0000256" key="9">
    <source>
        <dbReference type="ARBA" id="ARBA00022737"/>
    </source>
</evidence>
<feature type="signal peptide" evidence="20">
    <location>
        <begin position="1"/>
        <end position="40"/>
    </location>
</feature>
<reference evidence="22" key="1">
    <citation type="submission" date="2021-01" db="EMBL/GenBank/DDBJ databases">
        <authorList>
            <person name="Zahm M."/>
            <person name="Roques C."/>
            <person name="Cabau C."/>
            <person name="Klopp C."/>
            <person name="Donnadieu C."/>
            <person name="Jouanno E."/>
            <person name="Lampietro C."/>
            <person name="Louis A."/>
            <person name="Herpin A."/>
            <person name="Echchiki A."/>
            <person name="Berthelot C."/>
            <person name="Parey E."/>
            <person name="Roest-Crollius H."/>
            <person name="Braasch I."/>
            <person name="Postlethwait J."/>
            <person name="Bobe J."/>
            <person name="Montfort J."/>
            <person name="Bouchez O."/>
            <person name="Begum T."/>
            <person name="Mejri S."/>
            <person name="Adams A."/>
            <person name="Chen W.-J."/>
            <person name="Guiguen Y."/>
        </authorList>
    </citation>
    <scope>NUCLEOTIDE SEQUENCE</scope>
    <source>
        <strain evidence="22">YG-15Mar2019-1</strain>
        <tissue evidence="22">Brain</tissue>
    </source>
</reference>
<keyword evidence="5 18" id="KW-0245">EGF-like domain</keyword>
<dbReference type="FunFam" id="2.10.25.10:FF:000037">
    <property type="entry name" value="Signal peptide, CUB domain and EGF-like domain-containing 2"/>
    <property type="match status" value="2"/>
</dbReference>
<keyword evidence="11" id="KW-0663">Pyridoxal phosphate</keyword>
<dbReference type="AlphaFoldDB" id="A0A9D3TCE9"/>
<feature type="domain" description="EGF-like" evidence="21">
    <location>
        <begin position="147"/>
        <end position="188"/>
    </location>
</feature>
<dbReference type="InterPro" id="IPR000152">
    <property type="entry name" value="EGF-type_Asp/Asn_hydroxyl_site"/>
</dbReference>
<comment type="caution">
    <text evidence="22">The sequence shown here is derived from an EMBL/GenBank/DDBJ whole genome shotgun (WGS) entry which is preliminary data.</text>
</comment>
<feature type="disulfide bond" evidence="18">
    <location>
        <begin position="600"/>
        <end position="610"/>
    </location>
</feature>
<feature type="domain" description="EGF-like" evidence="21">
    <location>
        <begin position="566"/>
        <end position="597"/>
    </location>
</feature>
<evidence type="ECO:0000256" key="12">
    <source>
        <dbReference type="ARBA" id="ARBA00023157"/>
    </source>
</evidence>
<dbReference type="Gene3D" id="2.10.25.10">
    <property type="entry name" value="Laminin"/>
    <property type="match status" value="15"/>
</dbReference>
<dbReference type="FunFam" id="2.10.25.10:FF:000017">
    <property type="entry name" value="latent-transforming growth factor beta-binding protein 4 isoform X1"/>
    <property type="match status" value="1"/>
</dbReference>
<feature type="disulfide bond" evidence="18">
    <location>
        <begin position="682"/>
        <end position="691"/>
    </location>
</feature>
<dbReference type="Pfam" id="PF00155">
    <property type="entry name" value="Aminotran_1_2"/>
    <property type="match status" value="1"/>
</dbReference>
<keyword evidence="9" id="KW-0677">Repeat</keyword>
<dbReference type="GO" id="GO:0005509">
    <property type="term" value="F:calcium ion binding"/>
    <property type="evidence" value="ECO:0007669"/>
    <property type="project" value="InterPro"/>
</dbReference>
<dbReference type="InterPro" id="IPR024731">
    <property type="entry name" value="NELL2-like_EGF"/>
</dbReference>
<dbReference type="SUPFAM" id="SSF53383">
    <property type="entry name" value="PLP-dependent transferases"/>
    <property type="match status" value="1"/>
</dbReference>
<dbReference type="PROSITE" id="PS01187">
    <property type="entry name" value="EGF_CA"/>
    <property type="match status" value="4"/>
</dbReference>
<dbReference type="InterPro" id="IPR013032">
    <property type="entry name" value="EGF-like_CS"/>
</dbReference>
<dbReference type="GO" id="GO:0030855">
    <property type="term" value="P:epithelial cell differentiation"/>
    <property type="evidence" value="ECO:0007669"/>
    <property type="project" value="UniProtKB-ARBA"/>
</dbReference>
<dbReference type="OrthoDB" id="10045365at2759"/>
<feature type="disulfide bond" evidence="18">
    <location>
        <begin position="664"/>
        <end position="674"/>
    </location>
</feature>
<feature type="domain" description="EGF-like" evidence="21">
    <location>
        <begin position="189"/>
        <end position="235"/>
    </location>
</feature>
<dbReference type="PROSITE" id="PS00022">
    <property type="entry name" value="EGF_1"/>
    <property type="match status" value="4"/>
</dbReference>
<dbReference type="SMART" id="SM00181">
    <property type="entry name" value="EGF"/>
    <property type="match status" value="16"/>
</dbReference>
<dbReference type="InterPro" id="IPR000742">
    <property type="entry name" value="EGF"/>
</dbReference>
<dbReference type="Pfam" id="PF12947">
    <property type="entry name" value="EGF_3"/>
    <property type="match status" value="1"/>
</dbReference>
<evidence type="ECO:0000256" key="2">
    <source>
        <dbReference type="ARBA" id="ARBA00004613"/>
    </source>
</evidence>
<dbReference type="GO" id="GO:0005576">
    <property type="term" value="C:extracellular region"/>
    <property type="evidence" value="ECO:0007669"/>
    <property type="project" value="UniProtKB-SubCell"/>
</dbReference>
<feature type="disulfide bond" evidence="18">
    <location>
        <begin position="698"/>
        <end position="708"/>
    </location>
</feature>
<evidence type="ECO:0000256" key="5">
    <source>
        <dbReference type="ARBA" id="ARBA00022536"/>
    </source>
</evidence>
<dbReference type="InterPro" id="IPR026823">
    <property type="entry name" value="cEGF"/>
</dbReference>
<dbReference type="EC" id="2.6.1.2" evidence="16"/>
<dbReference type="GO" id="GO:0048731">
    <property type="term" value="P:system development"/>
    <property type="evidence" value="ECO:0007669"/>
    <property type="project" value="UniProtKB-ARBA"/>
</dbReference>
<name>A0A9D3TCE9_MEGAT</name>
<dbReference type="Pfam" id="PF14670">
    <property type="entry name" value="FXa_inhibition"/>
    <property type="match status" value="1"/>
</dbReference>
<keyword evidence="13" id="KW-0325">Glycoprotein</keyword>
<gene>
    <name evidence="22" type="ORF">MATL_G00033900</name>
</gene>
<dbReference type="PANTHER" id="PTHR11751:SF469">
    <property type="entry name" value="ALANINE TRANSAMINASE"/>
    <property type="match status" value="1"/>
</dbReference>
<feature type="domain" description="EGF-like" evidence="21">
    <location>
        <begin position="660"/>
        <end position="692"/>
    </location>
</feature>
<dbReference type="SUPFAM" id="SSF57196">
    <property type="entry name" value="EGF/Laminin"/>
    <property type="match status" value="1"/>
</dbReference>
<sequence>MRRQFCNCSAPGCQSWCVLPCDMTLPWGPLLSLLAALSAAETLTTPQASSNEVLKHHEPGLTESQNLVIGNALVNLRGSEPNETGTAPSPTTGAPGPALELTPVCPKGQVPLGGGEGCSCPGELVKQGESCACPAGFRQQGAAECQDVDECAGEAPGPCGLHANCTNTRGSYTCSCHRGYLKGPGGCQDVDECALAEVTGLQACRGGAECRNSPGSFSCSCAVGYVLALDGHTCVDMDECTFEEQCRREFGNVCINTPGSYICQCQPGFRAETPACVDVDECRESPDVCAGQGVCENTLGSYRCVCQLGYKGNGTHCEDENECASGRHGCDSNARCGNIIGSYFCQCYQGFNGDGYSCFDVDECTVNNGNCQHNCSNEAGGYQCHCLPGYELTPDGHNCTDVNECVTLNRTCDQVCMNTAGSFLCSCLPGYQLHIDGQSCVDIDECKLQKGGCSHECTNTLGGHTCHCPEPLLLDLDNATCVNVTSCDLRNGGCAHVCTVRSEGSVHCSCKIGWELAEDQRSCLDVDECGDFNGGCEQVCMNHPGAFNCSCREGYEPRTDDPTRCQPVCDPPCQNYGVCVGPNSCDCPAGYPGPGCSAMCSPPCAHGGTCMRWNMCLCPPGWTGPGCHTAVCELPCANGGRCVGPDSCQCPSDYTGSQCLTPLCTPPCQNGGRCVDVNKCTCSGGWQGARCQIEPVQCQTACKNGGVCVGLNRCRCASGFTGDLCETAVMTPCVPPCQHGATCSPHNKCTCPEGTAGLRCEKLTCPVVTTVVSMARAVRKGVRESYVDRCGPLGVQLCTKYRINQARVYLQAYRGVKKPYKEVIDISRDESHSAGMRPLSFVRQVMAACLHPELLHSGKLPADVCQRAQRLLRECDGDSVGSYSDTCGIPHVQRTVAEFITRRDGGVPSFPENIFISSGSQRALMVVLKLLAQGEGVSQTGVLTPVPTCYTFPMVLAEVGAVMVPYQLCEEQGWALQVEELRRVLQASRGHCDPRVLYVINPGNPTGHVQSRKSIEDVIRLAAEERLFLLANEVYQDTVHGEGVEFVSYKRVLSEMGPRYSDTVQLASFNSISNGIGEGGLRAGYVELLNIDPAVALFAEILLCTDICAPVTGQIGLDIMADPPRPGDPSYGQYAEEVQASWETLIRNVRRVEEVLSALPGVSCQPAVGGVNVFPRLYLPPGAVEQAKEAGVEADQLYCRRLLEEAGLCVGPGCESGQKEGIHHIRLHVKVPAEVMEEALGRLRTFHLRFMSEFS</sequence>
<keyword evidence="8 20" id="KW-0732">Signal</keyword>
<dbReference type="GO" id="GO:0004021">
    <property type="term" value="F:L-alanine:2-oxoglutarate aminotransferase activity"/>
    <property type="evidence" value="ECO:0007669"/>
    <property type="project" value="UniProtKB-EC"/>
</dbReference>
<dbReference type="PROSITE" id="PS01186">
    <property type="entry name" value="EGF_2"/>
    <property type="match status" value="7"/>
</dbReference>
<dbReference type="GO" id="GO:0030170">
    <property type="term" value="F:pyridoxal phosphate binding"/>
    <property type="evidence" value="ECO:0007669"/>
    <property type="project" value="InterPro"/>
</dbReference>
<comment type="catalytic activity">
    <reaction evidence="17">
        <text>L-alanine + 2-oxoglutarate = pyruvate + L-glutamate</text>
        <dbReference type="Rhea" id="RHEA:19453"/>
        <dbReference type="ChEBI" id="CHEBI:15361"/>
        <dbReference type="ChEBI" id="CHEBI:16810"/>
        <dbReference type="ChEBI" id="CHEBI:29985"/>
        <dbReference type="ChEBI" id="CHEBI:57972"/>
        <dbReference type="EC" id="2.6.1.2"/>
    </reaction>
</comment>
<proteinExistence type="inferred from homology"/>
<protein>
    <recommendedName>
        <fullName evidence="16">alanine transaminase</fullName>
        <ecNumber evidence="16">2.6.1.2</ecNumber>
    </recommendedName>
</protein>
<dbReference type="InterPro" id="IPR001881">
    <property type="entry name" value="EGF-like_Ca-bd_dom"/>
</dbReference>
<feature type="disulfide bond" evidence="18">
    <location>
        <begin position="587"/>
        <end position="596"/>
    </location>
</feature>
<evidence type="ECO:0000256" key="1">
    <source>
        <dbReference type="ARBA" id="ARBA00001933"/>
    </source>
</evidence>
<evidence type="ECO:0000256" key="3">
    <source>
        <dbReference type="ARBA" id="ARBA00011738"/>
    </source>
</evidence>
<accession>A0A9D3TCE9</accession>
<evidence type="ECO:0000259" key="21">
    <source>
        <dbReference type="PROSITE" id="PS50026"/>
    </source>
</evidence>
<comment type="cofactor">
    <cofactor evidence="1">
        <name>pyridoxal 5'-phosphate</name>
        <dbReference type="ChEBI" id="CHEBI:597326"/>
    </cofactor>
</comment>
<evidence type="ECO:0000256" key="11">
    <source>
        <dbReference type="ARBA" id="ARBA00022898"/>
    </source>
</evidence>
<feature type="domain" description="EGF-like" evidence="21">
    <location>
        <begin position="598"/>
        <end position="628"/>
    </location>
</feature>
<evidence type="ECO:0000256" key="4">
    <source>
        <dbReference type="ARBA" id="ARBA00022525"/>
    </source>
</evidence>
<dbReference type="Gene3D" id="3.40.640.10">
    <property type="entry name" value="Type I PLP-dependent aspartate aminotransferase-like (Major domain)"/>
    <property type="match status" value="1"/>
</dbReference>
<feature type="domain" description="EGF-like" evidence="21">
    <location>
        <begin position="360"/>
        <end position="400"/>
    </location>
</feature>
<comment type="subunit">
    <text evidence="3">Homodimer.</text>
</comment>
<dbReference type="InterPro" id="IPR045088">
    <property type="entry name" value="ALAT1/2-like"/>
</dbReference>
<dbReference type="FunFam" id="2.10.25.10:FF:000038">
    <property type="entry name" value="Fibrillin 2"/>
    <property type="match status" value="2"/>
</dbReference>
<feature type="domain" description="EGF-like" evidence="21">
    <location>
        <begin position="729"/>
        <end position="761"/>
    </location>
</feature>
<dbReference type="CDD" id="cd00609">
    <property type="entry name" value="AAT_like"/>
    <property type="match status" value="1"/>
</dbReference>
<dbReference type="PROSITE" id="PS00010">
    <property type="entry name" value="ASX_HYDROXYL"/>
    <property type="match status" value="6"/>
</dbReference>
<dbReference type="FunFam" id="2.10.25.10:FF:000240">
    <property type="entry name" value="Vitamin K-dependent protein S"/>
    <property type="match status" value="1"/>
</dbReference>
<dbReference type="PROSITE" id="PS50026">
    <property type="entry name" value="EGF_3"/>
    <property type="match status" value="11"/>
</dbReference>
<comment type="subcellular location">
    <subcellularLocation>
        <location evidence="2">Secreted</location>
    </subcellularLocation>
</comment>
<keyword evidence="4" id="KW-0964">Secreted</keyword>
<comment type="pathway">
    <text evidence="14">Amino-acid degradation; L-alanine degradation via transaminase pathway; pyruvate from L-alanine: step 1/1.</text>
</comment>
<dbReference type="InterPro" id="IPR015421">
    <property type="entry name" value="PyrdxlP-dep_Trfase_major"/>
</dbReference>
<keyword evidence="23" id="KW-1185">Reference proteome</keyword>
<dbReference type="PANTHER" id="PTHR11751">
    <property type="entry name" value="ALANINE AMINOTRANSFERASE"/>
    <property type="match status" value="1"/>
</dbReference>
<dbReference type="InterPro" id="IPR049883">
    <property type="entry name" value="NOTCH1_EGF-like"/>
</dbReference>
<dbReference type="Pfam" id="PF12661">
    <property type="entry name" value="hEGF"/>
    <property type="match status" value="2"/>
</dbReference>
<evidence type="ECO:0000256" key="20">
    <source>
        <dbReference type="SAM" id="SignalP"/>
    </source>
</evidence>
<evidence type="ECO:0000256" key="6">
    <source>
        <dbReference type="ARBA" id="ARBA00022576"/>
    </source>
</evidence>
<keyword evidence="7" id="KW-0808">Transferase</keyword>
<evidence type="ECO:0000313" key="22">
    <source>
        <dbReference type="EMBL" id="KAG7488422.1"/>
    </source>
</evidence>
<feature type="domain" description="EGF-like" evidence="21">
    <location>
        <begin position="694"/>
        <end position="726"/>
    </location>
</feature>